<dbReference type="Pfam" id="PF00440">
    <property type="entry name" value="TetR_N"/>
    <property type="match status" value="1"/>
</dbReference>
<dbReference type="PROSITE" id="PS50977">
    <property type="entry name" value="HTH_TETR_2"/>
    <property type="match status" value="1"/>
</dbReference>
<feature type="domain" description="HTH tetR-type" evidence="3">
    <location>
        <begin position="3"/>
        <end position="63"/>
    </location>
</feature>
<proteinExistence type="predicted"/>
<evidence type="ECO:0000256" key="1">
    <source>
        <dbReference type="ARBA" id="ARBA00023125"/>
    </source>
</evidence>
<sequence>MPVNMKRMIAKELFSLIEEKGLDKLNVQMLATHCSISRQAFYYHFKDIGDVIDWSCQEVLTDLGKKAERCSDPAKMLQLYLDMARSCRHLLNRFCESTHYRAFEHLMCQYTSLFLEHSLKDHWPEHLADKNFQEQFLDFYGPALFFHTLQISQQNHFDTKKDAQNLAHLFLQLH</sequence>
<dbReference type="RefSeq" id="WP_249308845.1">
    <property type="nucleotide sequence ID" value="NZ_JACRSZ010000010.1"/>
</dbReference>
<comment type="caution">
    <text evidence="4">The sequence shown here is derived from an EMBL/GenBank/DDBJ whole genome shotgun (WGS) entry which is preliminary data.</text>
</comment>
<keyword evidence="1 2" id="KW-0238">DNA-binding</keyword>
<feature type="DNA-binding region" description="H-T-H motif" evidence="2">
    <location>
        <begin position="26"/>
        <end position="45"/>
    </location>
</feature>
<keyword evidence="5" id="KW-1185">Reference proteome</keyword>
<accession>A0ABR7NAX8</accession>
<gene>
    <name evidence="4" type="ORF">H8716_10775</name>
</gene>
<evidence type="ECO:0000259" key="3">
    <source>
        <dbReference type="PROSITE" id="PS50977"/>
    </source>
</evidence>
<name>A0ABR7NAX8_9FIRM</name>
<dbReference type="EMBL" id="JACRSZ010000010">
    <property type="protein sequence ID" value="MBC8573561.1"/>
    <property type="molecule type" value="Genomic_DNA"/>
</dbReference>
<protein>
    <submittedName>
        <fullName evidence="4">TetR family transcriptional regulator</fullName>
    </submittedName>
</protein>
<evidence type="ECO:0000313" key="4">
    <source>
        <dbReference type="EMBL" id="MBC8573561.1"/>
    </source>
</evidence>
<dbReference type="SUPFAM" id="SSF46689">
    <property type="entry name" value="Homeodomain-like"/>
    <property type="match status" value="1"/>
</dbReference>
<evidence type="ECO:0000313" key="5">
    <source>
        <dbReference type="Proteomes" id="UP000657421"/>
    </source>
</evidence>
<organism evidence="4 5">
    <name type="scientific">Jingyaoa shaoxingensis</name>
    <dbReference type="NCBI Taxonomy" id="2763671"/>
    <lineage>
        <taxon>Bacteria</taxon>
        <taxon>Bacillati</taxon>
        <taxon>Bacillota</taxon>
        <taxon>Clostridia</taxon>
        <taxon>Lachnospirales</taxon>
        <taxon>Lachnospiraceae</taxon>
        <taxon>Jingyaoa</taxon>
    </lineage>
</organism>
<dbReference type="Proteomes" id="UP000657421">
    <property type="component" value="Unassembled WGS sequence"/>
</dbReference>
<reference evidence="4 5" key="1">
    <citation type="submission" date="2020-08" db="EMBL/GenBank/DDBJ databases">
        <title>Genome public.</title>
        <authorList>
            <person name="Liu C."/>
            <person name="Sun Q."/>
        </authorList>
    </citation>
    <scope>NUCLEOTIDE SEQUENCE [LARGE SCALE GENOMIC DNA]</scope>
    <source>
        <strain evidence="4 5">NSJ-46</strain>
    </source>
</reference>
<dbReference type="InterPro" id="IPR009057">
    <property type="entry name" value="Homeodomain-like_sf"/>
</dbReference>
<evidence type="ECO:0000256" key="2">
    <source>
        <dbReference type="PROSITE-ProRule" id="PRU00335"/>
    </source>
</evidence>
<dbReference type="InterPro" id="IPR001647">
    <property type="entry name" value="HTH_TetR"/>
</dbReference>
<dbReference type="Gene3D" id="1.10.357.10">
    <property type="entry name" value="Tetracycline Repressor, domain 2"/>
    <property type="match status" value="1"/>
</dbReference>